<dbReference type="InterPro" id="IPR050768">
    <property type="entry name" value="UPF0353/GerABKA_families"/>
</dbReference>
<proteinExistence type="inferred from homology"/>
<feature type="transmembrane region" description="Helical" evidence="7">
    <location>
        <begin position="331"/>
        <end position="349"/>
    </location>
</feature>
<feature type="transmembrane region" description="Helical" evidence="7">
    <location>
        <begin position="383"/>
        <end position="402"/>
    </location>
</feature>
<evidence type="ECO:0000256" key="4">
    <source>
        <dbReference type="ARBA" id="ARBA00022989"/>
    </source>
</evidence>
<evidence type="ECO:0000256" key="1">
    <source>
        <dbReference type="ARBA" id="ARBA00004141"/>
    </source>
</evidence>
<sequence length="487" mass="54437">MSIGKTKDLEMLEHKLVSNSLTCKDLKSAFQNHSDIQFPPVQSAYSLEGIAVFYCMGMIDTQQLNTYIRNVLNHIRDYPAETNTEGLPPLLQSTSVNDMIDKLFSGNVIFFHHGHDVFYALDISKIPQRNPEESNTDVAIKGPKDAFTESLYTNTSLIRKRLKTSYLFSETFTIGSVTHSKISLLYLENKVNKKLIIEAKKRLANIQTESILSGGQLEQWLSDKTLSLFPLFDYSTRPDFAIESMLRGRFVIILDGSPLVLIGPSNLLLLIKSAEDTHFPYHYVIFQRILRIIGMVIAIFLPGFYVAIASINLSQLPFSLLATIVMSRQGIPFPLLIEALLILGLFEILREAGVRMPTVLGHTVSIVGGLIIGDAAIRAGLASPILIVIISLSAVSTYTLVNQSLTGTVSILRIYVILCSSFLGVFGFFVSMLSILIYLCNLQSFQLSYLEPLTSLTFRDYLTALLQNPFKTKDFSSHLLKKKEKEN</sequence>
<dbReference type="GO" id="GO:0009847">
    <property type="term" value="P:spore germination"/>
    <property type="evidence" value="ECO:0007669"/>
    <property type="project" value="UniProtKB-UniRule"/>
</dbReference>
<keyword evidence="4 7" id="KW-1133">Transmembrane helix</keyword>
<evidence type="ECO:0000256" key="5">
    <source>
        <dbReference type="ARBA" id="ARBA00023136"/>
    </source>
</evidence>
<keyword evidence="5 6" id="KW-0472">Membrane</keyword>
<feature type="transmembrane region" description="Helical" evidence="7">
    <location>
        <begin position="356"/>
        <end position="377"/>
    </location>
</feature>
<evidence type="ECO:0000256" key="3">
    <source>
        <dbReference type="ARBA" id="ARBA00022692"/>
    </source>
</evidence>
<feature type="transmembrane region" description="Helical" evidence="7">
    <location>
        <begin position="250"/>
        <end position="271"/>
    </location>
</feature>
<organism evidence="8 9">
    <name type="scientific">Bacillus pumilus</name>
    <name type="common">Bacillus mesentericus</name>
    <dbReference type="NCBI Taxonomy" id="1408"/>
    <lineage>
        <taxon>Bacteria</taxon>
        <taxon>Bacillati</taxon>
        <taxon>Bacillota</taxon>
        <taxon>Bacilli</taxon>
        <taxon>Bacillales</taxon>
        <taxon>Bacillaceae</taxon>
        <taxon>Bacillus</taxon>
    </lineage>
</organism>
<keyword evidence="3 7" id="KW-0812">Transmembrane</keyword>
<protein>
    <submittedName>
        <fullName evidence="8">Spore germination protein</fullName>
    </submittedName>
</protein>
<comment type="similarity">
    <text evidence="2 6">Belongs to the GerABKA family.</text>
</comment>
<dbReference type="PIRSF" id="PIRSF005690">
    <property type="entry name" value="GerBA"/>
    <property type="match status" value="1"/>
</dbReference>
<dbReference type="InterPro" id="IPR004995">
    <property type="entry name" value="Spore_Ger"/>
</dbReference>
<dbReference type="AlphaFoldDB" id="A0A2A5IVH5"/>
<dbReference type="Pfam" id="PF03323">
    <property type="entry name" value="GerA"/>
    <property type="match status" value="1"/>
</dbReference>
<evidence type="ECO:0000256" key="2">
    <source>
        <dbReference type="ARBA" id="ARBA00005278"/>
    </source>
</evidence>
<feature type="transmembrane region" description="Helical" evidence="7">
    <location>
        <begin position="414"/>
        <end position="439"/>
    </location>
</feature>
<reference evidence="8 9" key="1">
    <citation type="submission" date="2017-06" db="EMBL/GenBank/DDBJ databases">
        <title>Draft Genome Sequence of Bacillus sp Strain 36R Isolated from saline sediment at Atanasia, Sonora, Mexico.</title>
        <authorList>
            <person name="Sanchez Diaz R."/>
            <person name="Quiroz Macias M.E."/>
            <person name="Ibarra Gamez J.C."/>
            <person name="Enciso Ibarra J."/>
            <person name="Gomez Gil B."/>
            <person name="Galaviz Silva L."/>
        </authorList>
    </citation>
    <scope>NUCLEOTIDE SEQUENCE [LARGE SCALE GENOMIC DNA]</scope>
    <source>
        <strain evidence="8 9">36R_ATNSAL</strain>
    </source>
</reference>
<dbReference type="EMBL" id="NKHG01000062">
    <property type="protein sequence ID" value="PCK21338.1"/>
    <property type="molecule type" value="Genomic_DNA"/>
</dbReference>
<evidence type="ECO:0000313" key="8">
    <source>
        <dbReference type="EMBL" id="PCK21338.1"/>
    </source>
</evidence>
<dbReference type="PANTHER" id="PTHR22550">
    <property type="entry name" value="SPORE GERMINATION PROTEIN"/>
    <property type="match status" value="1"/>
</dbReference>
<dbReference type="PANTHER" id="PTHR22550:SF5">
    <property type="entry name" value="LEUCINE ZIPPER PROTEIN 4"/>
    <property type="match status" value="1"/>
</dbReference>
<name>A0A2A5IVH5_BACPU</name>
<dbReference type="OrthoDB" id="9772630at2"/>
<gene>
    <name evidence="8" type="ORF">CEY02_08705</name>
</gene>
<evidence type="ECO:0000313" key="9">
    <source>
        <dbReference type="Proteomes" id="UP000228754"/>
    </source>
</evidence>
<dbReference type="Proteomes" id="UP000228754">
    <property type="component" value="Unassembled WGS sequence"/>
</dbReference>
<comment type="caution">
    <text evidence="8">The sequence shown here is derived from an EMBL/GenBank/DDBJ whole genome shotgun (WGS) entry which is preliminary data.</text>
</comment>
<evidence type="ECO:0000256" key="6">
    <source>
        <dbReference type="PIRNR" id="PIRNR005690"/>
    </source>
</evidence>
<evidence type="ECO:0000256" key="7">
    <source>
        <dbReference type="SAM" id="Phobius"/>
    </source>
</evidence>
<dbReference type="GO" id="GO:0005886">
    <property type="term" value="C:plasma membrane"/>
    <property type="evidence" value="ECO:0007669"/>
    <property type="project" value="UniProtKB-SubCell"/>
</dbReference>
<comment type="subcellular location">
    <subcellularLocation>
        <location evidence="6">Cell membrane</location>
    </subcellularLocation>
    <subcellularLocation>
        <location evidence="1">Membrane</location>
        <topology evidence="1">Multi-pass membrane protein</topology>
    </subcellularLocation>
</comment>
<accession>A0A2A5IVH5</accession>
<feature type="transmembrane region" description="Helical" evidence="7">
    <location>
        <begin position="292"/>
        <end position="311"/>
    </location>
</feature>